<organism evidence="1">
    <name type="scientific">marine sediment metagenome</name>
    <dbReference type="NCBI Taxonomy" id="412755"/>
    <lineage>
        <taxon>unclassified sequences</taxon>
        <taxon>metagenomes</taxon>
        <taxon>ecological metagenomes</taxon>
    </lineage>
</organism>
<protein>
    <submittedName>
        <fullName evidence="1">Uncharacterized protein</fullName>
    </submittedName>
</protein>
<proteinExistence type="predicted"/>
<dbReference type="EMBL" id="LAZR01004487">
    <property type="protein sequence ID" value="KKN08171.1"/>
    <property type="molecule type" value="Genomic_DNA"/>
</dbReference>
<comment type="caution">
    <text evidence="1">The sequence shown here is derived from an EMBL/GenBank/DDBJ whole genome shotgun (WGS) entry which is preliminary data.</text>
</comment>
<reference evidence="1" key="1">
    <citation type="journal article" date="2015" name="Nature">
        <title>Complex archaea that bridge the gap between prokaryotes and eukaryotes.</title>
        <authorList>
            <person name="Spang A."/>
            <person name="Saw J.H."/>
            <person name="Jorgensen S.L."/>
            <person name="Zaremba-Niedzwiedzka K."/>
            <person name="Martijn J."/>
            <person name="Lind A.E."/>
            <person name="van Eijk R."/>
            <person name="Schleper C."/>
            <person name="Guy L."/>
            <person name="Ettema T.J."/>
        </authorList>
    </citation>
    <scope>NUCLEOTIDE SEQUENCE</scope>
</reference>
<sequence>MKLTPEDEMEAKHTPGPWSIYKVDVNLKGIGFSDKLMGPNEEVIASLGAPHPNHNLLKAAPDLLEALKNAMRMCGRCDGSGSIIPGAVPELPCPICVDSKAAIAKAEGREQA</sequence>
<gene>
    <name evidence="1" type="ORF">LCGC14_1059480</name>
</gene>
<accession>A0A0F9Q4F1</accession>
<dbReference type="AlphaFoldDB" id="A0A0F9Q4F1"/>
<evidence type="ECO:0000313" key="1">
    <source>
        <dbReference type="EMBL" id="KKN08171.1"/>
    </source>
</evidence>
<name>A0A0F9Q4F1_9ZZZZ</name>